<dbReference type="PROSITE" id="PS00678">
    <property type="entry name" value="WD_REPEATS_1"/>
    <property type="match status" value="1"/>
</dbReference>
<evidence type="ECO:0000256" key="1">
    <source>
        <dbReference type="ARBA" id="ARBA00022574"/>
    </source>
</evidence>
<dbReference type="InterPro" id="IPR001680">
    <property type="entry name" value="WD40_rpt"/>
</dbReference>
<organism evidence="5 6">
    <name type="scientific">Eptatretus burgeri</name>
    <name type="common">Inshore hagfish</name>
    <dbReference type="NCBI Taxonomy" id="7764"/>
    <lineage>
        <taxon>Eukaryota</taxon>
        <taxon>Metazoa</taxon>
        <taxon>Chordata</taxon>
        <taxon>Craniata</taxon>
        <taxon>Vertebrata</taxon>
        <taxon>Cyclostomata</taxon>
        <taxon>Myxini</taxon>
        <taxon>Myxiniformes</taxon>
        <taxon>Myxinidae</taxon>
        <taxon>Eptatretinae</taxon>
        <taxon>Eptatretus</taxon>
    </lineage>
</organism>
<dbReference type="InterPro" id="IPR015943">
    <property type="entry name" value="WD40/YVTN_repeat-like_dom_sf"/>
</dbReference>
<evidence type="ECO:0000313" key="6">
    <source>
        <dbReference type="Proteomes" id="UP000694388"/>
    </source>
</evidence>
<dbReference type="Gene3D" id="2.130.10.10">
    <property type="entry name" value="YVTN repeat-like/Quinoprotein amine dehydrogenase"/>
    <property type="match status" value="2"/>
</dbReference>
<dbReference type="PANTHER" id="PTHR44099">
    <property type="entry name" value="RABCONNECTIN-3B, ISOFORM A"/>
    <property type="match status" value="1"/>
</dbReference>
<accession>A0A8C4WUU5</accession>
<keyword evidence="6" id="KW-1185">Reference proteome</keyword>
<keyword evidence="1 3" id="KW-0853">WD repeat</keyword>
<dbReference type="PROSITE" id="PS50082">
    <property type="entry name" value="WD_REPEATS_2"/>
    <property type="match status" value="2"/>
</dbReference>
<reference evidence="5" key="2">
    <citation type="submission" date="2025-09" db="UniProtKB">
        <authorList>
            <consortium name="Ensembl"/>
        </authorList>
    </citation>
    <scope>IDENTIFICATION</scope>
</reference>
<feature type="repeat" description="WD" evidence="3">
    <location>
        <begin position="435"/>
        <end position="472"/>
    </location>
</feature>
<dbReference type="AlphaFoldDB" id="A0A8C4WUU5"/>
<sequence length="752" mass="82445">MVVWGCQVPRHHISCLLLTNDQGTVITGCRDGELCLWNLSSSLELTPRALLLAHHAAVTCLSRASDDKEELNSYVEFEVNAGVKFYRRPWGGTAAQTLLCCGEYTDVTVVDARSLQLLGRFSSKLMPDWVVALSVLSHRGTIGTVHNIVFQDPAPIYENEARPMFLMDGCTVTFCRQSPWALLLVCHHIWKVFRSKDFSTLCLLMAEEGEPWAGGDFLAVDKVIVWTQCQPNSVNIPITPLINTSFLSFTPDLGVTSKASMEGSFPQIEPPLDCDGRSLGRTTEPQDHVTASLHLPAERCLLCGCADGRIVLLPLVEFAFASVIQEEVGALSGVPNSRVLLGHRGPVSCLLIPHQASACFNHNWLLSGGSDGTVRMWDMAVGTELHMFHGHTGTITQLIVPPEVCFRRGVTICSVASDHSVAMLSLVGIRPMVLTSAHPFPVVAVRWRHAERLLFIACSDGSLFVWQSSTGKGGLRVVAQSSEININEYQVVKLLPGGVDSACHPSDVGKMSAICFLLSCVLPTFQANCCDGGPPAVSVLPLSAGGVHIAAHVLVFCLDSLILELKVETQPQDLVSKEVKPAAAAMEAQYIPHRKRRSAKEFLHHLTVTRGSQVRKTKAESHDLHEGDKNKVSQLQEIESEEYEKQKLMQARLLMSCLHTWGLDLKLDAACEKHLELFQLKHPISFGLLSHGNQVIKYGGDKSQTERVGGGETGEENVEDRKTTDLPVGERVRDATTRPHCRRCQCALVYPV</sequence>
<dbReference type="SMART" id="SM00320">
    <property type="entry name" value="WD40"/>
    <property type="match status" value="4"/>
</dbReference>
<dbReference type="SUPFAM" id="SSF50978">
    <property type="entry name" value="WD40 repeat-like"/>
    <property type="match status" value="1"/>
</dbReference>
<proteinExistence type="predicted"/>
<dbReference type="InterPro" id="IPR049916">
    <property type="entry name" value="WDR72-like"/>
</dbReference>
<dbReference type="GeneTree" id="ENSGT00940000155301"/>
<dbReference type="GO" id="GO:0005737">
    <property type="term" value="C:cytoplasm"/>
    <property type="evidence" value="ECO:0007669"/>
    <property type="project" value="TreeGrafter"/>
</dbReference>
<feature type="repeat" description="WD" evidence="3">
    <location>
        <begin position="340"/>
        <end position="387"/>
    </location>
</feature>
<dbReference type="OMA" id="CATHICR"/>
<protein>
    <submittedName>
        <fullName evidence="5">Uncharacterized protein</fullName>
    </submittedName>
</protein>
<dbReference type="InterPro" id="IPR019775">
    <property type="entry name" value="WD40_repeat_CS"/>
</dbReference>
<dbReference type="InterPro" id="IPR036322">
    <property type="entry name" value="WD40_repeat_dom_sf"/>
</dbReference>
<name>A0A8C4WUU5_EPTBU</name>
<dbReference type="Pfam" id="PF00400">
    <property type="entry name" value="WD40"/>
    <property type="match status" value="3"/>
</dbReference>
<evidence type="ECO:0000256" key="2">
    <source>
        <dbReference type="ARBA" id="ARBA00022737"/>
    </source>
</evidence>
<evidence type="ECO:0000313" key="5">
    <source>
        <dbReference type="Ensembl" id="ENSEBUP00000012317.1"/>
    </source>
</evidence>
<dbReference type="PANTHER" id="PTHR44099:SF4">
    <property type="entry name" value="RABCONNECTIN-3B, ISOFORM A"/>
    <property type="match status" value="1"/>
</dbReference>
<keyword evidence="2" id="KW-0677">Repeat</keyword>
<evidence type="ECO:0000256" key="4">
    <source>
        <dbReference type="SAM" id="MobiDB-lite"/>
    </source>
</evidence>
<feature type="region of interest" description="Disordered" evidence="4">
    <location>
        <begin position="701"/>
        <end position="724"/>
    </location>
</feature>
<reference evidence="5" key="1">
    <citation type="submission" date="2025-08" db="UniProtKB">
        <authorList>
            <consortium name="Ensembl"/>
        </authorList>
    </citation>
    <scope>IDENTIFICATION</scope>
</reference>
<dbReference type="Proteomes" id="UP000694388">
    <property type="component" value="Unplaced"/>
</dbReference>
<dbReference type="Ensembl" id="ENSEBUT00000012893.1">
    <property type="protein sequence ID" value="ENSEBUP00000012317.1"/>
    <property type="gene ID" value="ENSEBUG00000007841.1"/>
</dbReference>
<evidence type="ECO:0000256" key="3">
    <source>
        <dbReference type="PROSITE-ProRule" id="PRU00221"/>
    </source>
</evidence>